<dbReference type="PANTHER" id="PTHR32166">
    <property type="entry name" value="OSJNBA0013A04.12 PROTEIN"/>
    <property type="match status" value="1"/>
</dbReference>
<dbReference type="GO" id="GO:0046983">
    <property type="term" value="F:protein dimerization activity"/>
    <property type="evidence" value="ECO:0007669"/>
    <property type="project" value="InterPro"/>
</dbReference>
<dbReference type="AlphaFoldDB" id="A0A6A4VU43"/>
<dbReference type="SUPFAM" id="SSF53098">
    <property type="entry name" value="Ribonuclease H-like"/>
    <property type="match status" value="1"/>
</dbReference>
<evidence type="ECO:0000259" key="2">
    <source>
        <dbReference type="Pfam" id="PF05699"/>
    </source>
</evidence>
<name>A0A6A4VU43_AMPAM</name>
<protein>
    <recommendedName>
        <fullName evidence="5">BED-type domain-containing protein</fullName>
    </recommendedName>
</protein>
<keyword evidence="4" id="KW-1185">Reference proteome</keyword>
<dbReference type="InterPro" id="IPR008906">
    <property type="entry name" value="HATC_C_dom"/>
</dbReference>
<organism evidence="3 4">
    <name type="scientific">Amphibalanus amphitrite</name>
    <name type="common">Striped barnacle</name>
    <name type="synonym">Balanus amphitrite</name>
    <dbReference type="NCBI Taxonomy" id="1232801"/>
    <lineage>
        <taxon>Eukaryota</taxon>
        <taxon>Metazoa</taxon>
        <taxon>Ecdysozoa</taxon>
        <taxon>Arthropoda</taxon>
        <taxon>Crustacea</taxon>
        <taxon>Multicrustacea</taxon>
        <taxon>Cirripedia</taxon>
        <taxon>Thoracica</taxon>
        <taxon>Thoracicalcarea</taxon>
        <taxon>Balanomorpha</taxon>
        <taxon>Balanoidea</taxon>
        <taxon>Balanidae</taxon>
        <taxon>Amphibalaninae</taxon>
        <taxon>Amphibalanus</taxon>
    </lineage>
</organism>
<proteinExistence type="predicted"/>
<feature type="domain" description="DUF659" evidence="1">
    <location>
        <begin position="127"/>
        <end position="274"/>
    </location>
</feature>
<dbReference type="Proteomes" id="UP000440578">
    <property type="component" value="Unassembled WGS sequence"/>
</dbReference>
<evidence type="ECO:0000259" key="1">
    <source>
        <dbReference type="Pfam" id="PF04937"/>
    </source>
</evidence>
<dbReference type="InterPro" id="IPR007021">
    <property type="entry name" value="DUF659"/>
</dbReference>
<dbReference type="InterPro" id="IPR012337">
    <property type="entry name" value="RNaseH-like_sf"/>
</dbReference>
<dbReference type="EMBL" id="VIIS01001647">
    <property type="protein sequence ID" value="KAF0294960.1"/>
    <property type="molecule type" value="Genomic_DNA"/>
</dbReference>
<evidence type="ECO:0008006" key="5">
    <source>
        <dbReference type="Google" id="ProtNLM"/>
    </source>
</evidence>
<comment type="caution">
    <text evidence="3">The sequence shown here is derived from an EMBL/GenBank/DDBJ whole genome shotgun (WGS) entry which is preliminary data.</text>
</comment>
<dbReference type="OrthoDB" id="6350845at2759"/>
<feature type="domain" description="HAT C-terminal dimerisation" evidence="2">
    <location>
        <begin position="469"/>
        <end position="535"/>
    </location>
</feature>
<accession>A0A6A4VU43</accession>
<dbReference type="PANTHER" id="PTHR32166:SF24">
    <property type="entry name" value="F16P17.2 PROTEIN"/>
    <property type="match status" value="1"/>
</dbReference>
<evidence type="ECO:0000313" key="4">
    <source>
        <dbReference type="Proteomes" id="UP000440578"/>
    </source>
</evidence>
<dbReference type="Pfam" id="PF04937">
    <property type="entry name" value="DUF659"/>
    <property type="match status" value="1"/>
</dbReference>
<evidence type="ECO:0000313" key="3">
    <source>
        <dbReference type="EMBL" id="KAF0294960.1"/>
    </source>
</evidence>
<gene>
    <name evidence="3" type="ORF">FJT64_007429</name>
</gene>
<dbReference type="Pfam" id="PF05699">
    <property type="entry name" value="Dimer_Tnp_hAT"/>
    <property type="match status" value="1"/>
</dbReference>
<sequence length="554" mass="62969">MAAYRPGRSKAKEWDLFEEIEDPNKVRCKQCETEVSKKIERVRVHLEKCRNSKRRRDDAEDEQDVEEPTTAPKLDKWVVRTTGAMKKKLDEQYARGIYAGNIAFNAADNPQMRKFIEMTRGGTYVAPGRKELAGHLLDTVSDECEGKLRQQLVGKNVILVQDGWSNVQNQPVIGSCLHTGDKSYFVGAVDTGTNKKTAQCIAQLADEEIKRCEKEYGCTVVGYISDNEAKMVAVRKILEELRPGFITLGCAAHYVNLALQEISPKPLIGQIVEVQKYFRNHHLPAAWLAEKPTSVKPQLPNETRWLSHEECVKTYVRNYPHYVNIATEHEEEIDDKIKRIVENSGVYRSATHLEKQLIAVAAALNRLQSDACCAAEGVDVWMQLLANSELESHRPAIQKRFQQWLKPVHLVAYKLHPVYRGEKLSAKQEDEVHTWLEGRNPAFVGPLLLFEAKDPKLPKALFNETSTSTVKPGAWWRILCNRMKKSESADAVPEEFTQLMEQVQSVPCSSASIERSFSTLGNVHSKIRNRLGVQKAAKLAKCYSLLKSDEEWWW</sequence>
<reference evidence="3 4" key="1">
    <citation type="submission" date="2019-07" db="EMBL/GenBank/DDBJ databases">
        <title>Draft genome assembly of a fouling barnacle, Amphibalanus amphitrite (Darwin, 1854): The first reference genome for Thecostraca.</title>
        <authorList>
            <person name="Kim W."/>
        </authorList>
    </citation>
    <scope>NUCLEOTIDE SEQUENCE [LARGE SCALE GENOMIC DNA]</scope>
    <source>
        <strain evidence="3">SNU_AA5</strain>
        <tissue evidence="3">Soma without cirri and trophi</tissue>
    </source>
</reference>